<keyword evidence="1" id="KW-0677">Repeat</keyword>
<evidence type="ECO:0000313" key="5">
    <source>
        <dbReference type="Proteomes" id="UP001302676"/>
    </source>
</evidence>
<dbReference type="PANTHER" id="PTHR47435:SF4">
    <property type="entry name" value="KELCH REPEAT PROTEIN (AFU_ORTHOLOGUE AFUA_5G12780)"/>
    <property type="match status" value="1"/>
</dbReference>
<dbReference type="GO" id="GO:0019760">
    <property type="term" value="P:glucosinolate metabolic process"/>
    <property type="evidence" value="ECO:0007669"/>
    <property type="project" value="UniProtKB-ARBA"/>
</dbReference>
<organism evidence="4 5">
    <name type="scientific">Dichotomopilus funicola</name>
    <dbReference type="NCBI Taxonomy" id="1934379"/>
    <lineage>
        <taxon>Eukaryota</taxon>
        <taxon>Fungi</taxon>
        <taxon>Dikarya</taxon>
        <taxon>Ascomycota</taxon>
        <taxon>Pezizomycotina</taxon>
        <taxon>Sordariomycetes</taxon>
        <taxon>Sordariomycetidae</taxon>
        <taxon>Sordariales</taxon>
        <taxon>Chaetomiaceae</taxon>
        <taxon>Dichotomopilus</taxon>
    </lineage>
</organism>
<feature type="region of interest" description="Disordered" evidence="3">
    <location>
        <begin position="253"/>
        <end position="278"/>
    </location>
</feature>
<dbReference type="Gene3D" id="2.120.10.80">
    <property type="entry name" value="Kelch-type beta propeller"/>
    <property type="match status" value="2"/>
</dbReference>
<reference evidence="4" key="2">
    <citation type="submission" date="2023-05" db="EMBL/GenBank/DDBJ databases">
        <authorList>
            <consortium name="Lawrence Berkeley National Laboratory"/>
            <person name="Steindorff A."/>
            <person name="Hensen N."/>
            <person name="Bonometti L."/>
            <person name="Westerberg I."/>
            <person name="Brannstrom I.O."/>
            <person name="Guillou S."/>
            <person name="Cros-Aarteil S."/>
            <person name="Calhoun S."/>
            <person name="Haridas S."/>
            <person name="Kuo A."/>
            <person name="Mondo S."/>
            <person name="Pangilinan J."/>
            <person name="Riley R."/>
            <person name="Labutti K."/>
            <person name="Andreopoulos B."/>
            <person name="Lipzen A."/>
            <person name="Chen C."/>
            <person name="Yanf M."/>
            <person name="Daum C."/>
            <person name="Ng V."/>
            <person name="Clum A."/>
            <person name="Ohm R."/>
            <person name="Martin F."/>
            <person name="Silar P."/>
            <person name="Natvig D."/>
            <person name="Lalanne C."/>
            <person name="Gautier V."/>
            <person name="Ament-Velasquez S.L."/>
            <person name="Kruys A."/>
            <person name="Hutchinson M.I."/>
            <person name="Powell A.J."/>
            <person name="Barry K."/>
            <person name="Miller A.N."/>
            <person name="Grigoriev I.V."/>
            <person name="Debuchy R."/>
            <person name="Gladieux P."/>
            <person name="Thoren M.H."/>
            <person name="Johannesson H."/>
        </authorList>
    </citation>
    <scope>NUCLEOTIDE SEQUENCE</scope>
    <source>
        <strain evidence="4">CBS 141.50</strain>
    </source>
</reference>
<evidence type="ECO:0000256" key="1">
    <source>
        <dbReference type="ARBA" id="ARBA00022737"/>
    </source>
</evidence>
<name>A0AAN6V3P2_9PEZI</name>
<dbReference type="GeneID" id="87813692"/>
<dbReference type="AlphaFoldDB" id="A0AAN6V3P2"/>
<dbReference type="SUPFAM" id="SSF117281">
    <property type="entry name" value="Kelch motif"/>
    <property type="match status" value="2"/>
</dbReference>
<feature type="compositionally biased region" description="Low complexity" evidence="3">
    <location>
        <begin position="147"/>
        <end position="165"/>
    </location>
</feature>
<accession>A0AAN6V3P2</accession>
<sequence>MESFQLLRRRTTELFSSLEQSIPAMPAIPSMPAMPSLPSVPSLGGGGNKSNNANTMKATWEKLDIPHLPRSAHSADVVAGTVYLFGGEITPGRVVADNDVHAVKLPSSGAPADYYAIKAKPAKKPVVIPTVVEPTPETEEEELSEIPLGGPAPATTAATTTSTPATPRPPRTDLPDVPPPRAGHATAVIGHRIFLFGGHTNGTNGGSTVPLDEGGRVWVFDTRTHLWSFLDPQSPTAAVEEIHPSPRSHHAAVATAKPDSFDSITSPTSPKFRARPHASSRAEAWRDWALGTSAEAEQTYGTPNRPVVGVLAEKATDADADGYGTIIIHGGVLAPAAVAATWAFDVRSRVWQRLPDAPAPARAGVSLAIGRGKGGRLYRFGGFTGSTPGNSSTASGNLDFLDLGVDVFDDQVTGGRGTEAVLAVRGGGWKTLGVSLGPQAGFGFSTVNEEAGETQGLQLQPGATPGNNDIDWPGARSVAGFQAVSVGGGREYLVLLFGARESSSPAGTTTSTASAQFWDDIWALQVPSEGFSLASVADTAFSVVRTVRSGTTTGTVGTNATISAVDLGLTWTRVEAGPHDEEDDESAEGPEARGWVASAATLEENGLVVFGGLGEGGRRLGDGWVLRLG</sequence>
<keyword evidence="5" id="KW-1185">Reference proteome</keyword>
<evidence type="ECO:0000256" key="3">
    <source>
        <dbReference type="SAM" id="MobiDB-lite"/>
    </source>
</evidence>
<feature type="region of interest" description="Disordered" evidence="3">
    <location>
        <begin position="133"/>
        <end position="177"/>
    </location>
</feature>
<proteinExistence type="predicted"/>
<dbReference type="EMBL" id="MU853579">
    <property type="protein sequence ID" value="KAK4144145.1"/>
    <property type="molecule type" value="Genomic_DNA"/>
</dbReference>
<dbReference type="PANTHER" id="PTHR47435">
    <property type="entry name" value="KELCH REPEAT PROTEIN (AFU_ORTHOLOGUE AFUA_5G12780)"/>
    <property type="match status" value="1"/>
</dbReference>
<evidence type="ECO:0000313" key="4">
    <source>
        <dbReference type="EMBL" id="KAK4144145.1"/>
    </source>
</evidence>
<keyword evidence="2" id="KW-0408">Iron</keyword>
<evidence type="ECO:0000256" key="2">
    <source>
        <dbReference type="ARBA" id="ARBA00023004"/>
    </source>
</evidence>
<dbReference type="InterPro" id="IPR011498">
    <property type="entry name" value="Kelch_2"/>
</dbReference>
<dbReference type="RefSeq" id="XP_062637516.1">
    <property type="nucleotide sequence ID" value="XM_062777079.1"/>
</dbReference>
<reference evidence="4" key="1">
    <citation type="journal article" date="2023" name="Mol. Phylogenet. Evol.">
        <title>Genome-scale phylogeny and comparative genomics of the fungal order Sordariales.</title>
        <authorList>
            <person name="Hensen N."/>
            <person name="Bonometti L."/>
            <person name="Westerberg I."/>
            <person name="Brannstrom I.O."/>
            <person name="Guillou S."/>
            <person name="Cros-Aarteil S."/>
            <person name="Calhoun S."/>
            <person name="Haridas S."/>
            <person name="Kuo A."/>
            <person name="Mondo S."/>
            <person name="Pangilinan J."/>
            <person name="Riley R."/>
            <person name="LaButti K."/>
            <person name="Andreopoulos B."/>
            <person name="Lipzen A."/>
            <person name="Chen C."/>
            <person name="Yan M."/>
            <person name="Daum C."/>
            <person name="Ng V."/>
            <person name="Clum A."/>
            <person name="Steindorff A."/>
            <person name="Ohm R.A."/>
            <person name="Martin F."/>
            <person name="Silar P."/>
            <person name="Natvig D.O."/>
            <person name="Lalanne C."/>
            <person name="Gautier V."/>
            <person name="Ament-Velasquez S.L."/>
            <person name="Kruys A."/>
            <person name="Hutchinson M.I."/>
            <person name="Powell A.J."/>
            <person name="Barry K."/>
            <person name="Miller A.N."/>
            <person name="Grigoriev I.V."/>
            <person name="Debuchy R."/>
            <person name="Gladieux P."/>
            <person name="Hiltunen Thoren M."/>
            <person name="Johannesson H."/>
        </authorList>
    </citation>
    <scope>NUCLEOTIDE SEQUENCE</scope>
    <source>
        <strain evidence="4">CBS 141.50</strain>
    </source>
</reference>
<dbReference type="Proteomes" id="UP001302676">
    <property type="component" value="Unassembled WGS sequence"/>
</dbReference>
<protein>
    <recommendedName>
        <fullName evidence="6">Kelch domain-containing protein</fullName>
    </recommendedName>
</protein>
<gene>
    <name evidence="4" type="ORF">C8A04DRAFT_11743</name>
</gene>
<comment type="caution">
    <text evidence="4">The sequence shown here is derived from an EMBL/GenBank/DDBJ whole genome shotgun (WGS) entry which is preliminary data.</text>
</comment>
<evidence type="ECO:0008006" key="6">
    <source>
        <dbReference type="Google" id="ProtNLM"/>
    </source>
</evidence>
<dbReference type="Pfam" id="PF07646">
    <property type="entry name" value="Kelch_2"/>
    <property type="match status" value="1"/>
</dbReference>
<dbReference type="InterPro" id="IPR015915">
    <property type="entry name" value="Kelch-typ_b-propeller"/>
</dbReference>